<evidence type="ECO:0000256" key="3">
    <source>
        <dbReference type="PROSITE-ProRule" id="PRU00023"/>
    </source>
</evidence>
<dbReference type="Gene3D" id="1.25.40.20">
    <property type="entry name" value="Ankyrin repeat-containing domain"/>
    <property type="match status" value="1"/>
</dbReference>
<comment type="caution">
    <text evidence="5">The sequence shown here is derived from an EMBL/GenBank/DDBJ whole genome shotgun (WGS) entry which is preliminary data.</text>
</comment>
<feature type="repeat" description="ANK" evidence="3">
    <location>
        <begin position="103"/>
        <end position="135"/>
    </location>
</feature>
<evidence type="ECO:0000256" key="2">
    <source>
        <dbReference type="ARBA" id="ARBA00023043"/>
    </source>
</evidence>
<dbReference type="EMBL" id="JAPDFW010000070">
    <property type="protein sequence ID" value="KAJ5074462.1"/>
    <property type="molecule type" value="Genomic_DNA"/>
</dbReference>
<dbReference type="Pfam" id="PF00651">
    <property type="entry name" value="BTB"/>
    <property type="match status" value="1"/>
</dbReference>
<evidence type="ECO:0000259" key="4">
    <source>
        <dbReference type="PROSITE" id="PS50097"/>
    </source>
</evidence>
<dbReference type="PANTHER" id="PTHR24171">
    <property type="entry name" value="ANKYRIN REPEAT DOMAIN-CONTAINING PROTEIN 39-RELATED"/>
    <property type="match status" value="1"/>
</dbReference>
<keyword evidence="1" id="KW-0677">Repeat</keyword>
<feature type="repeat" description="ANK" evidence="3">
    <location>
        <begin position="37"/>
        <end position="69"/>
    </location>
</feature>
<dbReference type="GO" id="GO:0085020">
    <property type="term" value="P:protein K6-linked ubiquitination"/>
    <property type="evidence" value="ECO:0007669"/>
    <property type="project" value="TreeGrafter"/>
</dbReference>
<dbReference type="Pfam" id="PF12796">
    <property type="entry name" value="Ank_2"/>
    <property type="match status" value="2"/>
</dbReference>
<dbReference type="PANTHER" id="PTHR24171:SF8">
    <property type="entry name" value="BRCA1-ASSOCIATED RING DOMAIN PROTEIN 1"/>
    <property type="match status" value="1"/>
</dbReference>
<dbReference type="PROSITE" id="PS50088">
    <property type="entry name" value="ANK_REPEAT"/>
    <property type="match status" value="5"/>
</dbReference>
<protein>
    <submittedName>
        <fullName evidence="5">Ankyrin repeat ph and sec7 domain containing protein secg-related</fullName>
    </submittedName>
</protein>
<feature type="repeat" description="ANK" evidence="3">
    <location>
        <begin position="136"/>
        <end position="168"/>
    </location>
</feature>
<proteinExistence type="predicted"/>
<evidence type="ECO:0000256" key="1">
    <source>
        <dbReference type="ARBA" id="ARBA00022737"/>
    </source>
</evidence>
<organism evidence="5 6">
    <name type="scientific">Anaeramoeba ignava</name>
    <name type="common">Anaerobic marine amoeba</name>
    <dbReference type="NCBI Taxonomy" id="1746090"/>
    <lineage>
        <taxon>Eukaryota</taxon>
        <taxon>Metamonada</taxon>
        <taxon>Anaeramoebidae</taxon>
        <taxon>Anaeramoeba</taxon>
    </lineage>
</organism>
<keyword evidence="6" id="KW-1185">Reference proteome</keyword>
<feature type="repeat" description="ANK" evidence="3">
    <location>
        <begin position="169"/>
        <end position="201"/>
    </location>
</feature>
<sequence length="423" mass="48333">MSLSYSLAYYAEYGTINEVLQCLELGFNPNQKQNGGNEWTALMLASSNGDLEKVKALIKYKAEIDLQNRYKRTALMIACENNHPSIVVELLKNKANPNLRSSYGWTCLFRPCINGYLEIVSILISSGADLNVQDNFGWTPLMMATKNNKKEIVDLLVKNGSGVDLQKKSGETALFSALDVTHFDILKTLLEYKADPTIPNDENKTVLDIAPKEMKEVLGYFSSLFEDMEAFFERKELCDIDENFGKAHSMILKSRLGEKYSISINILKRMGNKKETEDILKWIYTGKVLNKKAIQNFCQEVGIDFQKKSFKKGLISDLRTSFQDEESKDFRILVKENVIKAHKVILCARSELFRGMFTFVEDESNSVNDYSEKSFESLNALVQFLYTDELPEISKEAKEELFDAVDFFQLSINSKLIYDLNFK</sequence>
<dbReference type="InterPro" id="IPR036770">
    <property type="entry name" value="Ankyrin_rpt-contain_sf"/>
</dbReference>
<dbReference type="SMART" id="SM00248">
    <property type="entry name" value="ANK"/>
    <property type="match status" value="6"/>
</dbReference>
<gene>
    <name evidence="5" type="ORF">M0811_01093</name>
</gene>
<dbReference type="PROSITE" id="PS50097">
    <property type="entry name" value="BTB"/>
    <property type="match status" value="1"/>
</dbReference>
<accession>A0A9Q0LK99</accession>
<dbReference type="AlphaFoldDB" id="A0A9Q0LK99"/>
<reference evidence="5" key="1">
    <citation type="submission" date="2022-10" db="EMBL/GenBank/DDBJ databases">
        <title>Novel sulphate-reducing endosymbionts in the free-living metamonad Anaeramoeba.</title>
        <authorList>
            <person name="Jerlstrom-Hultqvist J."/>
            <person name="Cepicka I."/>
            <person name="Gallot-Lavallee L."/>
            <person name="Salas-Leiva D."/>
            <person name="Curtis B.A."/>
            <person name="Zahonova K."/>
            <person name="Pipaliya S."/>
            <person name="Dacks J."/>
            <person name="Roger A.J."/>
        </authorList>
    </citation>
    <scope>NUCLEOTIDE SEQUENCE</scope>
    <source>
        <strain evidence="5">BMAN</strain>
    </source>
</reference>
<keyword evidence="2 3" id="KW-0040">ANK repeat</keyword>
<feature type="repeat" description="ANK" evidence="3">
    <location>
        <begin position="70"/>
        <end position="102"/>
    </location>
</feature>
<dbReference type="PROSITE" id="PS50297">
    <property type="entry name" value="ANK_REP_REGION"/>
    <property type="match status" value="3"/>
</dbReference>
<dbReference type="Gene3D" id="3.30.710.10">
    <property type="entry name" value="Potassium Channel Kv1.1, Chain A"/>
    <property type="match status" value="1"/>
</dbReference>
<dbReference type="SUPFAM" id="SSF48403">
    <property type="entry name" value="Ankyrin repeat"/>
    <property type="match status" value="1"/>
</dbReference>
<dbReference type="InterPro" id="IPR000210">
    <property type="entry name" value="BTB/POZ_dom"/>
</dbReference>
<evidence type="ECO:0000313" key="6">
    <source>
        <dbReference type="Proteomes" id="UP001149090"/>
    </source>
</evidence>
<dbReference type="InterPro" id="IPR011333">
    <property type="entry name" value="SKP1/BTB/POZ_sf"/>
</dbReference>
<dbReference type="SMART" id="SM00225">
    <property type="entry name" value="BTB"/>
    <property type="match status" value="1"/>
</dbReference>
<dbReference type="InterPro" id="IPR002110">
    <property type="entry name" value="Ankyrin_rpt"/>
</dbReference>
<dbReference type="GO" id="GO:0004842">
    <property type="term" value="F:ubiquitin-protein transferase activity"/>
    <property type="evidence" value="ECO:0007669"/>
    <property type="project" value="TreeGrafter"/>
</dbReference>
<name>A0A9Q0LK99_ANAIG</name>
<dbReference type="CDD" id="cd18186">
    <property type="entry name" value="BTB_POZ_ZBTB_KLHL-like"/>
    <property type="match status" value="1"/>
</dbReference>
<dbReference type="Proteomes" id="UP001149090">
    <property type="component" value="Unassembled WGS sequence"/>
</dbReference>
<dbReference type="OrthoDB" id="9995210at2759"/>
<dbReference type="SUPFAM" id="SSF54695">
    <property type="entry name" value="POZ domain"/>
    <property type="match status" value="1"/>
</dbReference>
<evidence type="ECO:0000313" key="5">
    <source>
        <dbReference type="EMBL" id="KAJ5074462.1"/>
    </source>
</evidence>
<feature type="domain" description="BTB" evidence="4">
    <location>
        <begin position="328"/>
        <end position="394"/>
    </location>
</feature>